<evidence type="ECO:0000313" key="2">
    <source>
        <dbReference type="EMBL" id="OBX65109.1"/>
    </source>
</evidence>
<organism evidence="2 3">
    <name type="scientific">Moraxella lacunata</name>
    <dbReference type="NCBI Taxonomy" id="477"/>
    <lineage>
        <taxon>Bacteria</taxon>
        <taxon>Pseudomonadati</taxon>
        <taxon>Pseudomonadota</taxon>
        <taxon>Gammaproteobacteria</taxon>
        <taxon>Moraxellales</taxon>
        <taxon>Moraxellaceae</taxon>
        <taxon>Moraxella</taxon>
    </lineage>
</organism>
<accession>A0A1B8Q5S7</accession>
<name>A0A1B8Q5S7_MORLA</name>
<dbReference type="EMBL" id="LZMS01000037">
    <property type="protein sequence ID" value="OBX65109.1"/>
    <property type="molecule type" value="Genomic_DNA"/>
</dbReference>
<dbReference type="AlphaFoldDB" id="A0A1B8Q5S7"/>
<proteinExistence type="predicted"/>
<evidence type="ECO:0000256" key="1">
    <source>
        <dbReference type="SAM" id="Phobius"/>
    </source>
</evidence>
<evidence type="ECO:0000313" key="3">
    <source>
        <dbReference type="Proteomes" id="UP000092607"/>
    </source>
</evidence>
<keyword evidence="1" id="KW-0472">Membrane</keyword>
<dbReference type="Proteomes" id="UP000092607">
    <property type="component" value="Unassembled WGS sequence"/>
</dbReference>
<comment type="caution">
    <text evidence="2">The sequence shown here is derived from an EMBL/GenBank/DDBJ whole genome shotgun (WGS) entry which is preliminary data.</text>
</comment>
<feature type="transmembrane region" description="Helical" evidence="1">
    <location>
        <begin position="6"/>
        <end position="23"/>
    </location>
</feature>
<protein>
    <submittedName>
        <fullName evidence="2">Uncharacterized protein</fullName>
    </submittedName>
</protein>
<sequence>MRNIIGTIIGGIFLLLFVLFLYLNNGQVIIRYHNVEGIISFDCSDNQQYLYYYFFNDGMSYVIKSSKDGKAVDMAKYDYQIVLGRDLGGGFWQFPKPYFITPIFSTRKLDDDEMAAKIEYKLINKVGYGLSDSTFGSIGSHGYKKIILSERHLKINGVTCPATVIHPMQLDLITNL</sequence>
<reference evidence="2 3" key="1">
    <citation type="submission" date="2016-06" db="EMBL/GenBank/DDBJ databases">
        <title>Draft genome of Moraxella lacunata CCUG 57757A.</title>
        <authorList>
            <person name="Salva-Serra F."/>
            <person name="Engstrom-Jakobsson H."/>
            <person name="Thorell K."/>
            <person name="Gonzales-Siles L."/>
            <person name="Karlsson R."/>
            <person name="Boulund F."/>
            <person name="Engstrand L."/>
            <person name="Kristiansson E."/>
            <person name="Moore E."/>
        </authorList>
    </citation>
    <scope>NUCLEOTIDE SEQUENCE [LARGE SCALE GENOMIC DNA]</scope>
    <source>
        <strain evidence="2 3">CCUG 57757A</strain>
    </source>
</reference>
<keyword evidence="1" id="KW-1133">Transmembrane helix</keyword>
<keyword evidence="1" id="KW-0812">Transmembrane</keyword>
<gene>
    <name evidence="2" type="ORF">A9309_03375</name>
</gene>